<dbReference type="InterPro" id="IPR008504">
    <property type="entry name" value="Emc6"/>
</dbReference>
<feature type="transmembrane region" description="Helical" evidence="9">
    <location>
        <begin position="69"/>
        <end position="91"/>
    </location>
</feature>
<keyword evidence="5" id="KW-0256">Endoplasmic reticulum</keyword>
<name>A0A7S2NGN3_9DINO</name>
<sequence length="129" mass="13938">MPSKPGGKPGGGGGGGEPKRGRLEQKDEDGEFLNIMALQHNARALAHARVFSGVMAGCVAGLLRCEGLAGLFVFVFVTLAHSAMIFVKMSFQVQRHFPKPHDIFVSSFAGGIMSFILFWTLSFDVVHIF</sequence>
<dbReference type="GO" id="GO:0000045">
    <property type="term" value="P:autophagosome assembly"/>
    <property type="evidence" value="ECO:0007669"/>
    <property type="project" value="TreeGrafter"/>
</dbReference>
<gene>
    <name evidence="10" type="ORF">BRAN1462_LOCUS15450</name>
</gene>
<evidence type="ECO:0000256" key="7">
    <source>
        <dbReference type="ARBA" id="ARBA00023136"/>
    </source>
</evidence>
<evidence type="ECO:0000256" key="9">
    <source>
        <dbReference type="SAM" id="Phobius"/>
    </source>
</evidence>
<comment type="subcellular location">
    <subcellularLocation>
        <location evidence="1">Endoplasmic reticulum membrane</location>
        <topology evidence="1">Multi-pass membrane protein</topology>
    </subcellularLocation>
</comment>
<dbReference type="Pfam" id="PF07019">
    <property type="entry name" value="EMC6"/>
    <property type="match status" value="1"/>
</dbReference>
<comment type="similarity">
    <text evidence="2">Belongs to the EMC6 family.</text>
</comment>
<dbReference type="PANTHER" id="PTHR20994:SF0">
    <property type="entry name" value="ER MEMBRANE PROTEIN COMPLEX SUBUNIT 6"/>
    <property type="match status" value="1"/>
</dbReference>
<protein>
    <recommendedName>
        <fullName evidence="3">ER membrane protein complex subunit 6</fullName>
    </recommendedName>
</protein>
<dbReference type="GO" id="GO:0034975">
    <property type="term" value="P:protein folding in endoplasmic reticulum"/>
    <property type="evidence" value="ECO:0007669"/>
    <property type="project" value="TreeGrafter"/>
</dbReference>
<proteinExistence type="inferred from homology"/>
<feature type="compositionally biased region" description="Gly residues" evidence="8">
    <location>
        <begin position="7"/>
        <end position="16"/>
    </location>
</feature>
<accession>A0A7S2NGN3</accession>
<dbReference type="AlphaFoldDB" id="A0A7S2NGN3"/>
<evidence type="ECO:0000256" key="2">
    <source>
        <dbReference type="ARBA" id="ARBA00009436"/>
    </source>
</evidence>
<dbReference type="InterPro" id="IPR029008">
    <property type="entry name" value="EMC6-like"/>
</dbReference>
<evidence type="ECO:0000313" key="10">
    <source>
        <dbReference type="EMBL" id="CAD9539993.1"/>
    </source>
</evidence>
<evidence type="ECO:0000256" key="5">
    <source>
        <dbReference type="ARBA" id="ARBA00022824"/>
    </source>
</evidence>
<reference evidence="10" key="1">
    <citation type="submission" date="2021-01" db="EMBL/GenBank/DDBJ databases">
        <authorList>
            <person name="Corre E."/>
            <person name="Pelletier E."/>
            <person name="Niang G."/>
            <person name="Scheremetjew M."/>
            <person name="Finn R."/>
            <person name="Kale V."/>
            <person name="Holt S."/>
            <person name="Cochrane G."/>
            <person name="Meng A."/>
            <person name="Brown T."/>
            <person name="Cohen L."/>
        </authorList>
    </citation>
    <scope>NUCLEOTIDE SEQUENCE</scope>
    <source>
        <strain evidence="10">RCC3387</strain>
    </source>
</reference>
<feature type="region of interest" description="Disordered" evidence="8">
    <location>
        <begin position="1"/>
        <end position="24"/>
    </location>
</feature>
<evidence type="ECO:0000256" key="8">
    <source>
        <dbReference type="SAM" id="MobiDB-lite"/>
    </source>
</evidence>
<keyword evidence="6 9" id="KW-1133">Transmembrane helix</keyword>
<organism evidence="10">
    <name type="scientific">Zooxanthella nutricula</name>
    <dbReference type="NCBI Taxonomy" id="1333877"/>
    <lineage>
        <taxon>Eukaryota</taxon>
        <taxon>Sar</taxon>
        <taxon>Alveolata</taxon>
        <taxon>Dinophyceae</taxon>
        <taxon>Peridiniales</taxon>
        <taxon>Peridiniales incertae sedis</taxon>
        <taxon>Zooxanthella</taxon>
    </lineage>
</organism>
<evidence type="ECO:0000256" key="3">
    <source>
        <dbReference type="ARBA" id="ARBA00020827"/>
    </source>
</evidence>
<evidence type="ECO:0000256" key="4">
    <source>
        <dbReference type="ARBA" id="ARBA00022692"/>
    </source>
</evidence>
<feature type="transmembrane region" description="Helical" evidence="9">
    <location>
        <begin position="103"/>
        <end position="121"/>
    </location>
</feature>
<dbReference type="GO" id="GO:0072546">
    <property type="term" value="C:EMC complex"/>
    <property type="evidence" value="ECO:0007669"/>
    <property type="project" value="InterPro"/>
</dbReference>
<dbReference type="PANTHER" id="PTHR20994">
    <property type="entry name" value="ER MEMBRANE PROTEIN COMPLEX SUBUNIT 6"/>
    <property type="match status" value="1"/>
</dbReference>
<keyword evidence="7 9" id="KW-0472">Membrane</keyword>
<evidence type="ECO:0000256" key="6">
    <source>
        <dbReference type="ARBA" id="ARBA00022989"/>
    </source>
</evidence>
<keyword evidence="4 9" id="KW-0812">Transmembrane</keyword>
<evidence type="ECO:0000256" key="1">
    <source>
        <dbReference type="ARBA" id="ARBA00004477"/>
    </source>
</evidence>
<dbReference type="EMBL" id="HBGW01024353">
    <property type="protein sequence ID" value="CAD9539993.1"/>
    <property type="molecule type" value="Transcribed_RNA"/>
</dbReference>